<name>A0A3D5Q8B3_FLESI</name>
<dbReference type="PANTHER" id="PTHR22911">
    <property type="entry name" value="ACYL-MALONYL CONDENSING ENZYME-RELATED"/>
    <property type="match status" value="1"/>
</dbReference>
<feature type="transmembrane region" description="Helical" evidence="1">
    <location>
        <begin position="149"/>
        <end position="169"/>
    </location>
</feature>
<reference evidence="3 4" key="1">
    <citation type="journal article" date="2018" name="Nat. Biotechnol.">
        <title>A standardized bacterial taxonomy based on genome phylogeny substantially revises the tree of life.</title>
        <authorList>
            <person name="Parks D.H."/>
            <person name="Chuvochina M."/>
            <person name="Waite D.W."/>
            <person name="Rinke C."/>
            <person name="Skarshewski A."/>
            <person name="Chaumeil P.A."/>
            <person name="Hugenholtz P."/>
        </authorList>
    </citation>
    <scope>NUCLEOTIDE SEQUENCE [LARGE SCALE GENOMIC DNA]</scope>
    <source>
        <strain evidence="3">UBA8672</strain>
    </source>
</reference>
<gene>
    <name evidence="3" type="ORF">DHM44_00215</name>
</gene>
<feature type="domain" description="EamA" evidence="2">
    <location>
        <begin position="153"/>
        <end position="286"/>
    </location>
</feature>
<dbReference type="Pfam" id="PF00892">
    <property type="entry name" value="EamA"/>
    <property type="match status" value="2"/>
</dbReference>
<dbReference type="PANTHER" id="PTHR22911:SF76">
    <property type="entry name" value="EAMA DOMAIN-CONTAINING PROTEIN"/>
    <property type="match status" value="1"/>
</dbReference>
<evidence type="ECO:0000259" key="2">
    <source>
        <dbReference type="Pfam" id="PF00892"/>
    </source>
</evidence>
<evidence type="ECO:0000313" key="4">
    <source>
        <dbReference type="Proteomes" id="UP000262325"/>
    </source>
</evidence>
<feature type="transmembrane region" description="Helical" evidence="1">
    <location>
        <begin position="90"/>
        <end position="112"/>
    </location>
</feature>
<dbReference type="AlphaFoldDB" id="A0A3D5Q8B3"/>
<dbReference type="SUPFAM" id="SSF103481">
    <property type="entry name" value="Multidrug resistance efflux transporter EmrE"/>
    <property type="match status" value="2"/>
</dbReference>
<protein>
    <submittedName>
        <fullName evidence="3">Multidrug transporter</fullName>
    </submittedName>
</protein>
<dbReference type="InterPro" id="IPR037185">
    <property type="entry name" value="EmrE-like"/>
</dbReference>
<dbReference type="EMBL" id="DPPF01000004">
    <property type="protein sequence ID" value="HCW92086.1"/>
    <property type="molecule type" value="Genomic_DNA"/>
</dbReference>
<dbReference type="Proteomes" id="UP000262325">
    <property type="component" value="Unassembled WGS sequence"/>
</dbReference>
<keyword evidence="1" id="KW-0472">Membrane</keyword>
<feature type="transmembrane region" description="Helical" evidence="1">
    <location>
        <begin position="181"/>
        <end position="203"/>
    </location>
</feature>
<organism evidence="3 4">
    <name type="scientific">Flexistipes sinusarabici</name>
    <dbReference type="NCBI Taxonomy" id="2352"/>
    <lineage>
        <taxon>Bacteria</taxon>
        <taxon>Pseudomonadati</taxon>
        <taxon>Deferribacterota</taxon>
        <taxon>Deferribacteres</taxon>
        <taxon>Deferribacterales</taxon>
        <taxon>Flexistipitaceae</taxon>
        <taxon>Flexistipes</taxon>
    </lineage>
</organism>
<sequence>MLKTFSVLLVGIISISFAAIFVRFCSDVPSLMIATYRLTIASIILAVIYRLRGHTFGRLNKKDFLLSMLSGVILSIHFVSWFASIKMTSVASSVVLVTTNPIFVGIFSWFILKEKQSPALIAGIVLSFLGSAILAVGDGGLHNLVLTDKTALIGDGLALLGAIAASGYLILGSKVRENVDLLTYITIAYGFSAATLIVTSLLTQTPFTGYNPTSYIFMILLAVVPQLLGHTSFNWALKHLKTSMVAISILGEPIGASILAYFIFEEKLGIFQLTGMILIFAAIITASRRGAKES</sequence>
<evidence type="ECO:0000313" key="3">
    <source>
        <dbReference type="EMBL" id="HCW92086.1"/>
    </source>
</evidence>
<feature type="transmembrane region" description="Helical" evidence="1">
    <location>
        <begin position="270"/>
        <end position="287"/>
    </location>
</feature>
<dbReference type="GO" id="GO:0016020">
    <property type="term" value="C:membrane"/>
    <property type="evidence" value="ECO:0007669"/>
    <property type="project" value="InterPro"/>
</dbReference>
<feature type="transmembrane region" description="Helical" evidence="1">
    <location>
        <begin position="64"/>
        <end position="84"/>
    </location>
</feature>
<feature type="transmembrane region" description="Helical" evidence="1">
    <location>
        <begin position="119"/>
        <end position="137"/>
    </location>
</feature>
<feature type="transmembrane region" description="Helical" evidence="1">
    <location>
        <begin position="34"/>
        <end position="52"/>
    </location>
</feature>
<accession>A0A3D5Q8B3</accession>
<comment type="caution">
    <text evidence="3">The sequence shown here is derived from an EMBL/GenBank/DDBJ whole genome shotgun (WGS) entry which is preliminary data.</text>
</comment>
<keyword evidence="1" id="KW-0812">Transmembrane</keyword>
<dbReference type="InterPro" id="IPR000620">
    <property type="entry name" value="EamA_dom"/>
</dbReference>
<keyword evidence="1" id="KW-1133">Transmembrane helix</keyword>
<proteinExistence type="predicted"/>
<feature type="domain" description="EamA" evidence="2">
    <location>
        <begin position="7"/>
        <end position="134"/>
    </location>
</feature>
<feature type="transmembrane region" description="Helical" evidence="1">
    <location>
        <begin position="244"/>
        <end position="264"/>
    </location>
</feature>
<evidence type="ECO:0000256" key="1">
    <source>
        <dbReference type="SAM" id="Phobius"/>
    </source>
</evidence>
<feature type="transmembrane region" description="Helical" evidence="1">
    <location>
        <begin position="215"/>
        <end position="237"/>
    </location>
</feature>